<dbReference type="Pfam" id="PF01152">
    <property type="entry name" value="Bac_globin"/>
    <property type="match status" value="1"/>
</dbReference>
<dbReference type="EMBL" id="QKZU01000012">
    <property type="protein sequence ID" value="PZX53497.1"/>
    <property type="molecule type" value="Genomic_DNA"/>
</dbReference>
<dbReference type="Gene3D" id="1.10.490.10">
    <property type="entry name" value="Globins"/>
    <property type="match status" value="1"/>
</dbReference>
<dbReference type="InterPro" id="IPR001486">
    <property type="entry name" value="Hemoglobin_trunc"/>
</dbReference>
<evidence type="ECO:0000256" key="5">
    <source>
        <dbReference type="ARBA" id="ARBA00023004"/>
    </source>
</evidence>
<reference evidence="7 9" key="1">
    <citation type="submission" date="2018-06" db="EMBL/GenBank/DDBJ databases">
        <title>Genomic Encyclopedia of Archaeal and Bacterial Type Strains, Phase II (KMG-II): from individual species to whole genera.</title>
        <authorList>
            <person name="Goeker M."/>
        </authorList>
    </citation>
    <scope>NUCLEOTIDE SEQUENCE [LARGE SCALE GENOMIC DNA]</scope>
    <source>
        <strain evidence="7 9">DSM 22686</strain>
    </source>
</reference>
<evidence type="ECO:0000313" key="10">
    <source>
        <dbReference type="Proteomes" id="UP000321927"/>
    </source>
</evidence>
<evidence type="ECO:0000256" key="1">
    <source>
        <dbReference type="ARBA" id="ARBA00001971"/>
    </source>
</evidence>
<dbReference type="GO" id="GO:0019825">
    <property type="term" value="F:oxygen binding"/>
    <property type="evidence" value="ECO:0007669"/>
    <property type="project" value="InterPro"/>
</dbReference>
<dbReference type="InterPro" id="IPR009050">
    <property type="entry name" value="Globin-like_sf"/>
</dbReference>
<dbReference type="InterPro" id="IPR019795">
    <property type="entry name" value="Globin_bac-like_CS"/>
</dbReference>
<dbReference type="Proteomes" id="UP000249115">
    <property type="component" value="Unassembled WGS sequence"/>
</dbReference>
<evidence type="ECO:0000256" key="3">
    <source>
        <dbReference type="ARBA" id="ARBA00022617"/>
    </source>
</evidence>
<dbReference type="OrthoDB" id="9795814at2"/>
<proteinExistence type="predicted"/>
<feature type="binding site" description="distal binding residue" evidence="6">
    <location>
        <position position="52"/>
    </location>
    <ligand>
        <name>heme</name>
        <dbReference type="ChEBI" id="CHEBI:30413"/>
    </ligand>
    <ligandPart>
        <name>Fe</name>
        <dbReference type="ChEBI" id="CHEBI:18248"/>
    </ligandPart>
</feature>
<dbReference type="GO" id="GO:0046872">
    <property type="term" value="F:metal ion binding"/>
    <property type="evidence" value="ECO:0007669"/>
    <property type="project" value="UniProtKB-KW"/>
</dbReference>
<dbReference type="RefSeq" id="WP_086502535.1">
    <property type="nucleotide sequence ID" value="NZ_MSSV01000016.1"/>
</dbReference>
<keyword evidence="2" id="KW-0813">Transport</keyword>
<comment type="caution">
    <text evidence="7">The sequence shown here is derived from an EMBL/GenBank/DDBJ whole genome shotgun (WGS) entry which is preliminary data.</text>
</comment>
<evidence type="ECO:0000313" key="8">
    <source>
        <dbReference type="EMBL" id="TXD76583.1"/>
    </source>
</evidence>
<evidence type="ECO:0000256" key="4">
    <source>
        <dbReference type="ARBA" id="ARBA00022723"/>
    </source>
</evidence>
<evidence type="ECO:0000313" key="9">
    <source>
        <dbReference type="Proteomes" id="UP000249115"/>
    </source>
</evidence>
<dbReference type="InterPro" id="IPR012292">
    <property type="entry name" value="Globin/Proto"/>
</dbReference>
<evidence type="ECO:0000256" key="2">
    <source>
        <dbReference type="ARBA" id="ARBA00022448"/>
    </source>
</evidence>
<dbReference type="AlphaFoldDB" id="A0A2W7RCV5"/>
<dbReference type="SUPFAM" id="SSF46458">
    <property type="entry name" value="Globin-like"/>
    <property type="match status" value="1"/>
</dbReference>
<dbReference type="EMBL" id="VORV01000011">
    <property type="protein sequence ID" value="TXD76583.1"/>
    <property type="molecule type" value="Genomic_DNA"/>
</dbReference>
<organism evidence="7 9">
    <name type="scientific">Algoriphagus ratkowskyi</name>
    <dbReference type="NCBI Taxonomy" id="57028"/>
    <lineage>
        <taxon>Bacteria</taxon>
        <taxon>Pseudomonadati</taxon>
        <taxon>Bacteroidota</taxon>
        <taxon>Cytophagia</taxon>
        <taxon>Cytophagales</taxon>
        <taxon>Cyclobacteriaceae</taxon>
        <taxon>Algoriphagus</taxon>
    </lineage>
</organism>
<dbReference type="GO" id="GO:0020037">
    <property type="term" value="F:heme binding"/>
    <property type="evidence" value="ECO:0007669"/>
    <property type="project" value="InterPro"/>
</dbReference>
<keyword evidence="5 6" id="KW-0408">Iron</keyword>
<dbReference type="CDD" id="cd00454">
    <property type="entry name" value="TrHb1_N"/>
    <property type="match status" value="1"/>
</dbReference>
<keyword evidence="10" id="KW-1185">Reference proteome</keyword>
<dbReference type="GO" id="GO:0015671">
    <property type="term" value="P:oxygen transport"/>
    <property type="evidence" value="ECO:0007669"/>
    <property type="project" value="InterPro"/>
</dbReference>
<evidence type="ECO:0000256" key="6">
    <source>
        <dbReference type="PIRSR" id="PIRSR601486-1"/>
    </source>
</evidence>
<sequence length="124" mass="13605">MTKSLFENLGGTVGITAIVDDVVEAHMNNPAISARFLPYKDEPKRLASIKKHTVDFFSAGSGGPVTYIGRDMSTTHKGMNINPEEYQHTIDDIMKVLSKHNIDEQSQVNVMAILSSLKDSIVGK</sequence>
<feature type="binding site" description="distal binding residue" evidence="6">
    <location>
        <position position="76"/>
    </location>
    <ligand>
        <name>heme</name>
        <dbReference type="ChEBI" id="CHEBI:30413"/>
    </ligand>
    <ligandPart>
        <name>Fe</name>
        <dbReference type="ChEBI" id="CHEBI:18248"/>
    </ligandPart>
</feature>
<comment type="cofactor">
    <cofactor evidence="1">
        <name>heme</name>
        <dbReference type="ChEBI" id="CHEBI:30413"/>
    </cofactor>
</comment>
<dbReference type="Proteomes" id="UP000321927">
    <property type="component" value="Unassembled WGS sequence"/>
</dbReference>
<name>A0A2W7RCV5_9BACT</name>
<reference evidence="8 10" key="2">
    <citation type="submission" date="2019-08" db="EMBL/GenBank/DDBJ databases">
        <title>Genome of Algoriphagus ratkowskyi IC026.</title>
        <authorList>
            <person name="Bowman J.P."/>
        </authorList>
    </citation>
    <scope>NUCLEOTIDE SEQUENCE [LARGE SCALE GENOMIC DNA]</scope>
    <source>
        <strain evidence="8 10">IC026</strain>
    </source>
</reference>
<accession>A0A2W7RCV5</accession>
<evidence type="ECO:0000313" key="7">
    <source>
        <dbReference type="EMBL" id="PZX53497.1"/>
    </source>
</evidence>
<keyword evidence="4 6" id="KW-0479">Metal-binding</keyword>
<keyword evidence="3 6" id="KW-0349">Heme</keyword>
<protein>
    <submittedName>
        <fullName evidence="7 8">Hemoglobin</fullName>
    </submittedName>
</protein>
<gene>
    <name evidence="8" type="ORF">ESW18_15795</name>
    <name evidence="7" type="ORF">LV84_03221</name>
</gene>
<dbReference type="PROSITE" id="PS01213">
    <property type="entry name" value="GLOBIN_FAM_2"/>
    <property type="match status" value="1"/>
</dbReference>